<gene>
    <name evidence="2" type="ORF">MENT_LOCUS2592</name>
</gene>
<organism evidence="2 3">
    <name type="scientific">Meloidogyne enterolobii</name>
    <name type="common">Root-knot nematode worm</name>
    <name type="synonym">Meloidogyne mayaguensis</name>
    <dbReference type="NCBI Taxonomy" id="390850"/>
    <lineage>
        <taxon>Eukaryota</taxon>
        <taxon>Metazoa</taxon>
        <taxon>Ecdysozoa</taxon>
        <taxon>Nematoda</taxon>
        <taxon>Chromadorea</taxon>
        <taxon>Rhabditida</taxon>
        <taxon>Tylenchina</taxon>
        <taxon>Tylenchomorpha</taxon>
        <taxon>Tylenchoidea</taxon>
        <taxon>Meloidogynidae</taxon>
        <taxon>Meloidogyninae</taxon>
        <taxon>Meloidogyne</taxon>
    </lineage>
</organism>
<evidence type="ECO:0000256" key="1">
    <source>
        <dbReference type="SAM" id="MobiDB-lite"/>
    </source>
</evidence>
<protein>
    <submittedName>
        <fullName evidence="2">Uncharacterized protein</fullName>
    </submittedName>
</protein>
<reference evidence="2 3" key="1">
    <citation type="submission" date="2020-08" db="EMBL/GenBank/DDBJ databases">
        <authorList>
            <person name="Koutsovoulos G."/>
            <person name="Danchin GJ E."/>
        </authorList>
    </citation>
    <scope>NUCLEOTIDE SEQUENCE [LARGE SCALE GENOMIC DNA]</scope>
</reference>
<feature type="compositionally biased region" description="Basic and acidic residues" evidence="1">
    <location>
        <begin position="12"/>
        <end position="30"/>
    </location>
</feature>
<dbReference type="Proteomes" id="UP000580250">
    <property type="component" value="Unassembled WGS sequence"/>
</dbReference>
<feature type="compositionally biased region" description="Acidic residues" evidence="1">
    <location>
        <begin position="31"/>
        <end position="51"/>
    </location>
</feature>
<feature type="compositionally biased region" description="Basic and acidic residues" evidence="1">
    <location>
        <begin position="59"/>
        <end position="78"/>
    </location>
</feature>
<name>A0A6V7TNT0_MELEN</name>
<feature type="region of interest" description="Disordered" evidence="1">
    <location>
        <begin position="1"/>
        <end position="111"/>
    </location>
</feature>
<comment type="caution">
    <text evidence="2">The sequence shown here is derived from an EMBL/GenBank/DDBJ whole genome shotgun (WGS) entry which is preliminary data.</text>
</comment>
<dbReference type="EMBL" id="CAJEWN010000008">
    <property type="protein sequence ID" value="CAD2129429.1"/>
    <property type="molecule type" value="Genomic_DNA"/>
</dbReference>
<evidence type="ECO:0000313" key="3">
    <source>
        <dbReference type="Proteomes" id="UP000580250"/>
    </source>
</evidence>
<sequence>MMKNGNKNNLTVKKEEKLSVKEEIKNVEMKENEEEEGEEEGEDEEDEDEEEKEKKKKKEEKEARKKEEKDEKSKELKQSKMNGKINLNKPAAINDDNDDETSGDYSSNEDE</sequence>
<feature type="compositionally biased region" description="Polar residues" evidence="1">
    <location>
        <begin position="1"/>
        <end position="11"/>
    </location>
</feature>
<dbReference type="AlphaFoldDB" id="A0A6V7TNT0"/>
<evidence type="ECO:0000313" key="2">
    <source>
        <dbReference type="EMBL" id="CAD2129429.1"/>
    </source>
</evidence>
<proteinExistence type="predicted"/>
<feature type="compositionally biased region" description="Acidic residues" evidence="1">
    <location>
        <begin position="95"/>
        <end position="111"/>
    </location>
</feature>
<accession>A0A6V7TNT0</accession>